<reference evidence="2 3" key="1">
    <citation type="submission" date="2013-08" db="EMBL/GenBank/DDBJ databases">
        <authorList>
            <person name="Stouthamer R."/>
            <person name="Nunney L."/>
        </authorList>
    </citation>
    <scope>NUCLEOTIDE SEQUENCE [LARGE SCALE GENOMIC DNA]</scope>
    <source>
        <strain evidence="3">ann-1</strain>
    </source>
</reference>
<accession>A0A060HCG5</accession>
<sequence>MGTKPCTSAPQCINNQQYLACHHHDPAALRDLQQRTCQHASGTQQAALQLAMQAKAAHIREHDPEGTNTTKTAPLEENTLRNGF</sequence>
<evidence type="ECO:0000313" key="2">
    <source>
        <dbReference type="EMBL" id="AIC11076.1"/>
    </source>
</evidence>
<dbReference type="EMBL" id="CP006696">
    <property type="protein sequence ID" value="AIC11076.1"/>
    <property type="molecule type" value="Genomic_DNA"/>
</dbReference>
<feature type="region of interest" description="Disordered" evidence="1">
    <location>
        <begin position="60"/>
        <end position="84"/>
    </location>
</feature>
<proteinExistence type="predicted"/>
<evidence type="ECO:0000313" key="3">
    <source>
        <dbReference type="Proteomes" id="UP000027215"/>
    </source>
</evidence>
<gene>
    <name evidence="2" type="ORF">D934_04100</name>
</gene>
<dbReference type="KEGG" id="xfs:D934_04100"/>
<protein>
    <submittedName>
        <fullName evidence="2">Uncharacterized protein</fullName>
    </submittedName>
</protein>
<evidence type="ECO:0000256" key="1">
    <source>
        <dbReference type="SAM" id="MobiDB-lite"/>
    </source>
</evidence>
<dbReference type="Proteomes" id="UP000027215">
    <property type="component" value="Chromosome"/>
</dbReference>
<dbReference type="AlphaFoldDB" id="A0A060HCG5"/>
<name>A0A060HCG5_XYLFS</name>
<organism evidence="2 3">
    <name type="scientific">Xylella fastidiosa subsp. sandyi Ann-1</name>
    <dbReference type="NCBI Taxonomy" id="155920"/>
    <lineage>
        <taxon>Bacteria</taxon>
        <taxon>Pseudomonadati</taxon>
        <taxon>Pseudomonadota</taxon>
        <taxon>Gammaproteobacteria</taxon>
        <taxon>Lysobacterales</taxon>
        <taxon>Lysobacteraceae</taxon>
        <taxon>Xylella</taxon>
    </lineage>
</organism>
<dbReference type="HOGENOM" id="CLU_2526727_0_0_6"/>
<dbReference type="RefSeq" id="WP_020851775.1">
    <property type="nucleotide sequence ID" value="NZ_CP006696.1"/>
</dbReference>